<evidence type="ECO:0000256" key="1">
    <source>
        <dbReference type="ARBA" id="ARBA00022679"/>
    </source>
</evidence>
<dbReference type="SUPFAM" id="SSF51161">
    <property type="entry name" value="Trimeric LpxA-like enzymes"/>
    <property type="match status" value="1"/>
</dbReference>
<dbReference type="InterPro" id="IPR001451">
    <property type="entry name" value="Hexapep"/>
</dbReference>
<feature type="region of interest" description="Disordered" evidence="4">
    <location>
        <begin position="1"/>
        <end position="21"/>
    </location>
</feature>
<dbReference type="EMBL" id="JAMJPJ010000001">
    <property type="protein sequence ID" value="MCL7928590.1"/>
    <property type="molecule type" value="Genomic_DNA"/>
</dbReference>
<comment type="caution">
    <text evidence="5">The sequence shown here is derived from an EMBL/GenBank/DDBJ whole genome shotgun (WGS) entry which is preliminary data.</text>
</comment>
<protein>
    <submittedName>
        <fullName evidence="5">Acyltransferase</fullName>
    </submittedName>
</protein>
<dbReference type="Proteomes" id="UP001165308">
    <property type="component" value="Unassembled WGS sequence"/>
</dbReference>
<keyword evidence="2" id="KW-0677">Repeat</keyword>
<dbReference type="InterPro" id="IPR018357">
    <property type="entry name" value="Hexapep_transf_CS"/>
</dbReference>
<evidence type="ECO:0000256" key="2">
    <source>
        <dbReference type="ARBA" id="ARBA00022737"/>
    </source>
</evidence>
<evidence type="ECO:0000313" key="6">
    <source>
        <dbReference type="Proteomes" id="UP001165308"/>
    </source>
</evidence>
<proteinExistence type="predicted"/>
<organism evidence="5 6">
    <name type="scientific">Halomonas llamarensis</name>
    <dbReference type="NCBI Taxonomy" id="2945104"/>
    <lineage>
        <taxon>Bacteria</taxon>
        <taxon>Pseudomonadati</taxon>
        <taxon>Pseudomonadota</taxon>
        <taxon>Gammaproteobacteria</taxon>
        <taxon>Oceanospirillales</taxon>
        <taxon>Halomonadaceae</taxon>
        <taxon>Halomonas</taxon>
    </lineage>
</organism>
<evidence type="ECO:0000256" key="4">
    <source>
        <dbReference type="SAM" id="MobiDB-lite"/>
    </source>
</evidence>
<keyword evidence="1" id="KW-0808">Transferase</keyword>
<dbReference type="CDD" id="cd04647">
    <property type="entry name" value="LbH_MAT_like"/>
    <property type="match status" value="1"/>
</dbReference>
<dbReference type="PANTHER" id="PTHR23416">
    <property type="entry name" value="SIALIC ACID SYNTHASE-RELATED"/>
    <property type="match status" value="1"/>
</dbReference>
<gene>
    <name evidence="5" type="ORF">M8006_01125</name>
</gene>
<dbReference type="PROSITE" id="PS00101">
    <property type="entry name" value="HEXAPEP_TRANSFERASES"/>
    <property type="match status" value="1"/>
</dbReference>
<evidence type="ECO:0000313" key="5">
    <source>
        <dbReference type="EMBL" id="MCL7928590.1"/>
    </source>
</evidence>
<name>A0ABT0SLB5_9GAMM</name>
<sequence length="185" mass="20255">MLPIQNKSPGNIKKNKPAAGKPGDSDFLAILRTAKNKELEAFAKLLMPHISNLELRQPRIWGDRSRLHLEKATIPINDLLVNTRSGHVTIKEDCFFGHRCMLLTGTHDYKEIGMKRLKAVPDSGRDITLERGVWLGSDVTVLGPVHIGENAVVAAGSLVTEDVPENTIVAGRPAKPVKKIDGSEI</sequence>
<dbReference type="InterPro" id="IPR011004">
    <property type="entry name" value="Trimer_LpxA-like_sf"/>
</dbReference>
<dbReference type="GO" id="GO:0016746">
    <property type="term" value="F:acyltransferase activity"/>
    <property type="evidence" value="ECO:0007669"/>
    <property type="project" value="UniProtKB-KW"/>
</dbReference>
<accession>A0ABT0SLB5</accession>
<dbReference type="RefSeq" id="WP_250079179.1">
    <property type="nucleotide sequence ID" value="NZ_JAMJPJ010000001.1"/>
</dbReference>
<dbReference type="Gene3D" id="2.160.10.10">
    <property type="entry name" value="Hexapeptide repeat proteins"/>
    <property type="match status" value="1"/>
</dbReference>
<evidence type="ECO:0000256" key="3">
    <source>
        <dbReference type="ARBA" id="ARBA00023315"/>
    </source>
</evidence>
<dbReference type="InterPro" id="IPR051159">
    <property type="entry name" value="Hexapeptide_acetyltransf"/>
</dbReference>
<dbReference type="Pfam" id="PF00132">
    <property type="entry name" value="Hexapep"/>
    <property type="match status" value="1"/>
</dbReference>
<keyword evidence="3 5" id="KW-0012">Acyltransferase</keyword>
<reference evidence="5" key="1">
    <citation type="submission" date="2022-05" db="EMBL/GenBank/DDBJ databases">
        <title>Halomonas geminus sp. nov. and Halomonas llamarensis sp. nov. isolated from high-altitude salars of the Atacama Desert.</title>
        <authorList>
            <person name="Hintersatz C."/>
            <person name="Rojas L.A."/>
            <person name="Wei T.-S."/>
            <person name="Kutschke S."/>
            <person name="Lehmann F."/>
            <person name="Jain R."/>
            <person name="Pollmann K."/>
        </authorList>
    </citation>
    <scope>NUCLEOTIDE SEQUENCE</scope>
    <source>
        <strain evidence="5">ATCHA</strain>
    </source>
</reference>
<keyword evidence="6" id="KW-1185">Reference proteome</keyword>